<evidence type="ECO:0000256" key="5">
    <source>
        <dbReference type="ARBA" id="ARBA00023014"/>
    </source>
</evidence>
<dbReference type="InterPro" id="IPR058240">
    <property type="entry name" value="rSAM_sf"/>
</dbReference>
<dbReference type="STRING" id="1125876.SAMN05443292_0360"/>
<dbReference type="GO" id="GO:0046872">
    <property type="term" value="F:metal ion binding"/>
    <property type="evidence" value="ECO:0007669"/>
    <property type="project" value="UniProtKB-KW"/>
</dbReference>
<accession>A0A1I3DBD3</accession>
<dbReference type="Proteomes" id="UP000198931">
    <property type="component" value="Unassembled WGS sequence"/>
</dbReference>
<keyword evidence="4" id="KW-0408">Iron</keyword>
<evidence type="ECO:0000313" key="7">
    <source>
        <dbReference type="EMBL" id="SFH84013.1"/>
    </source>
</evidence>
<evidence type="ECO:0000313" key="8">
    <source>
        <dbReference type="Proteomes" id="UP000198931"/>
    </source>
</evidence>
<name>A0A1I3DBD3_9FLAO</name>
<sequence>MKDLLIITPPFTQLNTPYPASAYIKGFLNTKGISSYQMDLGIEVILQLFSKEGLQKIFLKIIDLKTVSENSQRIFALKEDYISTIGQVILFLQNKNSTLARQICSMNFLPEASRFNQLDDLEYSFGNMGLQDKAKHLATLYLEDISDYIVENIDADFGFSRYAERIGQSANSFDELYLKLIGEKSFIDDFTLKILEKKLDQIQPKLVCFSVPFPGNLYSAFKCAQFIKLNFPNIKVAMGGGFPNTELRELKDKRVFEFFDFITLDDGELPLELLFENVFHSEQIKESQFKRTFLLQNGEVVYKNNSTRSDYKQAFVGTPDYSDLKLDSYISVIEIANPMHSLWSDGRWNKLTMAHGCYWGKCTFCDISLDYIKIYEPISAKILVDRMEELISQTGESGFHFVDEAAPPALMREVALEILRRNLVVTWWANIRFEKSFTRDLCFLLKISGCIAVSGGLEVASDRLLKLIDKGVSVEQVAQVTRNFTEAGVMVHAYLMYGYPTQTIQETVDSLEMVRQLFEMGILQSGFWHQFAMTAHSPIGKNPEEFGVTPILKEINFAHNDIDFTDETGIDHNQFSFGLKKSLFNYMHGINFELPLKDWFDFRIPKTSIDSNYIHDCLLEVDNFEFKGNTKLLFLAKNPQIENYTKTKKGNSFEFSQLTFHLKTNILKIELQKEKSDWFQKIISENPLENPKKITLQQLKNNFEENFEDFELFWFSKPMQKLKENGVILSV</sequence>
<dbReference type="PROSITE" id="PS51918">
    <property type="entry name" value="RADICAL_SAM"/>
    <property type="match status" value="1"/>
</dbReference>
<dbReference type="SMART" id="SM00729">
    <property type="entry name" value="Elp3"/>
    <property type="match status" value="1"/>
</dbReference>
<dbReference type="InterPro" id="IPR013785">
    <property type="entry name" value="Aldolase_TIM"/>
</dbReference>
<dbReference type="Gene3D" id="3.20.20.70">
    <property type="entry name" value="Aldolase class I"/>
    <property type="match status" value="1"/>
</dbReference>
<keyword evidence="2" id="KW-0949">S-adenosyl-L-methionine</keyword>
<evidence type="ECO:0000256" key="4">
    <source>
        <dbReference type="ARBA" id="ARBA00023004"/>
    </source>
</evidence>
<dbReference type="InterPro" id="IPR051198">
    <property type="entry name" value="BchE-like"/>
</dbReference>
<dbReference type="EMBL" id="FOQT01000001">
    <property type="protein sequence ID" value="SFH84013.1"/>
    <property type="molecule type" value="Genomic_DNA"/>
</dbReference>
<keyword evidence="8" id="KW-1185">Reference proteome</keyword>
<evidence type="ECO:0000256" key="3">
    <source>
        <dbReference type="ARBA" id="ARBA00022723"/>
    </source>
</evidence>
<evidence type="ECO:0000259" key="6">
    <source>
        <dbReference type="PROSITE" id="PS51918"/>
    </source>
</evidence>
<organism evidence="7 8">
    <name type="scientific">Halpernia frigidisoli</name>
    <dbReference type="NCBI Taxonomy" id="1125876"/>
    <lineage>
        <taxon>Bacteria</taxon>
        <taxon>Pseudomonadati</taxon>
        <taxon>Bacteroidota</taxon>
        <taxon>Flavobacteriia</taxon>
        <taxon>Flavobacteriales</taxon>
        <taxon>Weeksellaceae</taxon>
        <taxon>Chryseobacterium group</taxon>
        <taxon>Halpernia</taxon>
    </lineage>
</organism>
<dbReference type="SFLD" id="SFLDS00029">
    <property type="entry name" value="Radical_SAM"/>
    <property type="match status" value="1"/>
</dbReference>
<dbReference type="AlphaFoldDB" id="A0A1I3DBD3"/>
<dbReference type="PANTHER" id="PTHR43409">
    <property type="entry name" value="ANAEROBIC MAGNESIUM-PROTOPORPHYRIN IX MONOMETHYL ESTER CYCLASE-RELATED"/>
    <property type="match status" value="1"/>
</dbReference>
<keyword evidence="3" id="KW-0479">Metal-binding</keyword>
<evidence type="ECO:0000256" key="1">
    <source>
        <dbReference type="ARBA" id="ARBA00001966"/>
    </source>
</evidence>
<dbReference type="Gene3D" id="3.40.50.280">
    <property type="entry name" value="Cobalamin-binding domain"/>
    <property type="match status" value="1"/>
</dbReference>
<protein>
    <submittedName>
        <fullName evidence="7">Radical SAM superfamily enzyme YgiQ, UPF0313 family</fullName>
    </submittedName>
</protein>
<reference evidence="7 8" key="1">
    <citation type="submission" date="2016-10" db="EMBL/GenBank/DDBJ databases">
        <authorList>
            <person name="de Groot N.N."/>
        </authorList>
    </citation>
    <scope>NUCLEOTIDE SEQUENCE [LARGE SCALE GENOMIC DNA]</scope>
    <source>
        <strain evidence="7 8">DSM 26000</strain>
    </source>
</reference>
<dbReference type="Pfam" id="PF04055">
    <property type="entry name" value="Radical_SAM"/>
    <property type="match status" value="1"/>
</dbReference>
<dbReference type="SFLD" id="SFLDG01082">
    <property type="entry name" value="B12-binding_domain_containing"/>
    <property type="match status" value="1"/>
</dbReference>
<comment type="cofactor">
    <cofactor evidence="1">
        <name>[4Fe-4S] cluster</name>
        <dbReference type="ChEBI" id="CHEBI:49883"/>
    </cofactor>
</comment>
<evidence type="ECO:0000256" key="2">
    <source>
        <dbReference type="ARBA" id="ARBA00022691"/>
    </source>
</evidence>
<feature type="domain" description="Radical SAM core" evidence="6">
    <location>
        <begin position="343"/>
        <end position="565"/>
    </location>
</feature>
<dbReference type="SUPFAM" id="SSF102114">
    <property type="entry name" value="Radical SAM enzymes"/>
    <property type="match status" value="1"/>
</dbReference>
<dbReference type="OrthoDB" id="9801424at2"/>
<proteinExistence type="predicted"/>
<dbReference type="InterPro" id="IPR006638">
    <property type="entry name" value="Elp3/MiaA/NifB-like_rSAM"/>
</dbReference>
<dbReference type="InterPro" id="IPR007197">
    <property type="entry name" value="rSAM"/>
</dbReference>
<gene>
    <name evidence="7" type="ORF">SAMN05443292_0360</name>
</gene>
<dbReference type="RefSeq" id="WP_090078453.1">
    <property type="nucleotide sequence ID" value="NZ_FOQT01000001.1"/>
</dbReference>
<dbReference type="GO" id="GO:0003824">
    <property type="term" value="F:catalytic activity"/>
    <property type="evidence" value="ECO:0007669"/>
    <property type="project" value="InterPro"/>
</dbReference>
<dbReference type="GO" id="GO:0051536">
    <property type="term" value="F:iron-sulfur cluster binding"/>
    <property type="evidence" value="ECO:0007669"/>
    <property type="project" value="UniProtKB-KW"/>
</dbReference>
<keyword evidence="5" id="KW-0411">Iron-sulfur</keyword>